<dbReference type="Gene3D" id="3.40.50.10490">
    <property type="entry name" value="Glucose-6-phosphate isomerase like protein, domain 1"/>
    <property type="match status" value="1"/>
</dbReference>
<dbReference type="GO" id="GO:0051156">
    <property type="term" value="P:glucose 6-phosphate metabolic process"/>
    <property type="evidence" value="ECO:0007669"/>
    <property type="project" value="TreeGrafter"/>
</dbReference>
<dbReference type="GO" id="GO:0048029">
    <property type="term" value="F:monosaccharide binding"/>
    <property type="evidence" value="ECO:0007669"/>
    <property type="project" value="TreeGrafter"/>
</dbReference>
<keyword evidence="2" id="KW-0324">Glycolysis</keyword>
<accession>A0A094QSZ7</accession>
<dbReference type="Pfam" id="PF00342">
    <property type="entry name" value="PGI"/>
    <property type="match status" value="1"/>
</dbReference>
<dbReference type="GO" id="GO:0005829">
    <property type="term" value="C:cytosol"/>
    <property type="evidence" value="ECO:0007669"/>
    <property type="project" value="TreeGrafter"/>
</dbReference>
<evidence type="ECO:0008006" key="5">
    <source>
        <dbReference type="Google" id="ProtNLM"/>
    </source>
</evidence>
<gene>
    <name evidence="4" type="ORF">GM50_10120</name>
</gene>
<dbReference type="AlphaFoldDB" id="A0A094QSZ7"/>
<dbReference type="SUPFAM" id="SSF53697">
    <property type="entry name" value="SIS domain"/>
    <property type="match status" value="1"/>
</dbReference>
<dbReference type="EMBL" id="JNSK01000033">
    <property type="protein sequence ID" value="KGA17931.1"/>
    <property type="molecule type" value="Genomic_DNA"/>
</dbReference>
<comment type="caution">
    <text evidence="4">The sequence shown here is derived from an EMBL/GenBank/DDBJ whole genome shotgun (WGS) entry which is preliminary data.</text>
</comment>
<keyword evidence="1" id="KW-0312">Gluconeogenesis</keyword>
<keyword evidence="3" id="KW-0413">Isomerase</keyword>
<protein>
    <recommendedName>
        <fullName evidence="5">Glucose-6-phosphate isomerase</fullName>
    </recommendedName>
</protein>
<dbReference type="GO" id="GO:0006096">
    <property type="term" value="P:glycolytic process"/>
    <property type="evidence" value="ECO:0007669"/>
    <property type="project" value="UniProtKB-KW"/>
</dbReference>
<evidence type="ECO:0000256" key="2">
    <source>
        <dbReference type="ARBA" id="ARBA00023152"/>
    </source>
</evidence>
<dbReference type="GO" id="GO:0004347">
    <property type="term" value="F:glucose-6-phosphate isomerase activity"/>
    <property type="evidence" value="ECO:0007669"/>
    <property type="project" value="InterPro"/>
</dbReference>
<organism evidence="4">
    <name type="scientific">freshwater metagenome</name>
    <dbReference type="NCBI Taxonomy" id="449393"/>
    <lineage>
        <taxon>unclassified sequences</taxon>
        <taxon>metagenomes</taxon>
        <taxon>ecological metagenomes</taxon>
    </lineage>
</organism>
<dbReference type="PANTHER" id="PTHR11469:SF1">
    <property type="entry name" value="GLUCOSE-6-PHOSPHATE ISOMERASE"/>
    <property type="match status" value="1"/>
</dbReference>
<dbReference type="PANTHER" id="PTHR11469">
    <property type="entry name" value="GLUCOSE-6-PHOSPHATE ISOMERASE"/>
    <property type="match status" value="1"/>
</dbReference>
<reference evidence="4" key="1">
    <citation type="submission" date="2014-05" db="EMBL/GenBank/DDBJ databases">
        <title>Key roles for freshwater Actinobacteria revealed by deep metagenomic sequencing.</title>
        <authorList>
            <person name="Ghai R."/>
            <person name="Mizuno C.M."/>
            <person name="Picazo A."/>
            <person name="Camacho A."/>
            <person name="Rodriguez-Valera F."/>
        </authorList>
    </citation>
    <scope>NUCLEOTIDE SEQUENCE</scope>
</reference>
<dbReference type="GO" id="GO:0006094">
    <property type="term" value="P:gluconeogenesis"/>
    <property type="evidence" value="ECO:0007669"/>
    <property type="project" value="UniProtKB-KW"/>
</dbReference>
<proteinExistence type="predicted"/>
<name>A0A094QSZ7_9ZZZZ</name>
<dbReference type="InterPro" id="IPR046348">
    <property type="entry name" value="SIS_dom_sf"/>
</dbReference>
<dbReference type="InterPro" id="IPR001672">
    <property type="entry name" value="G6P_Isomerase"/>
</dbReference>
<evidence type="ECO:0000256" key="3">
    <source>
        <dbReference type="ARBA" id="ARBA00023235"/>
    </source>
</evidence>
<dbReference type="GO" id="GO:0097367">
    <property type="term" value="F:carbohydrate derivative binding"/>
    <property type="evidence" value="ECO:0007669"/>
    <property type="project" value="InterPro"/>
</dbReference>
<sequence length="511" mass="55624">MIEVRYSHKDRIDTNSSMYRNMLAAHQRLLEQDFTIWGPKATAEASIRMDWITLPEESRSLLPQLDALSAKNRHLTNVILCGMGGSSLGPEVIAQTYGKELFVLDSTDPNYLEHALPKNLKETLVIISSKSGSTIETESHKAFFETLFTEAGLNKTEHIIIVTDPQSPLDIASRRAGFNVINANPNVGGRFSVLGAFGLIPSALIGIDVSIILDSAIETKIAISENPHAALVAAYAIVTGTDQYFSLTDSHSNMPGLSSWIEQLLAESTGKDGIGRLPIVLNNSNDFTPVKTLSISFKGDCDLVVEGDLGSQFFFWQWVTALIGAGLAINPFDQPDVQESKFATGLLLSTWSNRVPELGNLSVDGSIALFDESEDVATLLSAFIHGIDDGGYLAITAYMDRKNDVDLALLREIIAKKSKKAVTFGWGPRVLHSTGQIHKGGQSNGSFLQLTADCDKDYAIQGQDFTFKSLCMAQAIGNHNALTARGLESLRLHLTNRKEGISQLLEIAKNL</sequence>
<evidence type="ECO:0000256" key="1">
    <source>
        <dbReference type="ARBA" id="ARBA00022432"/>
    </source>
</evidence>
<evidence type="ECO:0000313" key="4">
    <source>
        <dbReference type="EMBL" id="KGA17931.1"/>
    </source>
</evidence>
<dbReference type="PROSITE" id="PS51463">
    <property type="entry name" value="P_GLUCOSE_ISOMERASE_3"/>
    <property type="match status" value="1"/>
</dbReference>